<proteinExistence type="predicted"/>
<dbReference type="InterPro" id="IPR010982">
    <property type="entry name" value="Lambda_DNA-bd_dom_sf"/>
</dbReference>
<dbReference type="Pfam" id="PF01381">
    <property type="entry name" value="HTH_3"/>
    <property type="match status" value="1"/>
</dbReference>
<accession>A0A2A2AN64</accession>
<comment type="caution">
    <text evidence="2">The sequence shown here is derived from an EMBL/GenBank/DDBJ whole genome shotgun (WGS) entry which is preliminary data.</text>
</comment>
<dbReference type="CDD" id="cd00093">
    <property type="entry name" value="HTH_XRE"/>
    <property type="match status" value="1"/>
</dbReference>
<dbReference type="AlphaFoldDB" id="A0A2A2AN64"/>
<reference evidence="2 3" key="1">
    <citation type="submission" date="2017-08" db="EMBL/GenBank/DDBJ databases">
        <title>WGS of Clinical strains of the CDC Group NO-1 linked to zoonotic infections in humans.</title>
        <authorList>
            <person name="Bernier A.-M."/>
            <person name="Bernard K."/>
        </authorList>
    </citation>
    <scope>NUCLEOTIDE SEQUENCE [LARGE SCALE GENOMIC DNA]</scope>
    <source>
        <strain evidence="2 3">NML79-0751</strain>
    </source>
</reference>
<dbReference type="Gene3D" id="1.10.260.40">
    <property type="entry name" value="lambda repressor-like DNA-binding domains"/>
    <property type="match status" value="1"/>
</dbReference>
<dbReference type="PROSITE" id="PS50943">
    <property type="entry name" value="HTH_CROC1"/>
    <property type="match status" value="1"/>
</dbReference>
<sequence>MPRKAKAASEMDTQIARSIGAKIKGVREDLDLSPKEFGALGGISQAQQYRIESGERVPDLLYLAKIKAACNISVDSLLLGDAVCSAFKSGRAAVTVNGNHNIVAGGNVQQIKTERVVHRTVADVKPGDEHISDKEAAVLTGLVNDVVELEAKLRKDPKGHRAVWGSLNSHCDVPKYRLIKSEDFGKAKLYLNQWLARLNAMPSASVKTPETWRKSKYSYIKANTKEPARAQALAEYIKRYFQAESLADLSDEELGRAYQYVAGLKRRKTL</sequence>
<gene>
    <name evidence="2" type="ORF">CK623_11500</name>
</gene>
<organism evidence="2 3">
    <name type="scientific">Vandammella animalimorsus</name>
    <dbReference type="NCBI Taxonomy" id="2029117"/>
    <lineage>
        <taxon>Bacteria</taxon>
        <taxon>Pseudomonadati</taxon>
        <taxon>Pseudomonadota</taxon>
        <taxon>Betaproteobacteria</taxon>
        <taxon>Burkholderiales</taxon>
        <taxon>Comamonadaceae</taxon>
        <taxon>Vandammella</taxon>
    </lineage>
</organism>
<dbReference type="EMBL" id="NSJD01000022">
    <property type="protein sequence ID" value="PAT39178.1"/>
    <property type="molecule type" value="Genomic_DNA"/>
</dbReference>
<evidence type="ECO:0000313" key="2">
    <source>
        <dbReference type="EMBL" id="PAT39178.1"/>
    </source>
</evidence>
<feature type="domain" description="HTH cro/C1-type" evidence="1">
    <location>
        <begin position="23"/>
        <end position="77"/>
    </location>
</feature>
<dbReference type="Proteomes" id="UP000218644">
    <property type="component" value="Unassembled WGS sequence"/>
</dbReference>
<evidence type="ECO:0000259" key="1">
    <source>
        <dbReference type="PROSITE" id="PS50943"/>
    </source>
</evidence>
<dbReference type="InterPro" id="IPR001387">
    <property type="entry name" value="Cro/C1-type_HTH"/>
</dbReference>
<protein>
    <recommendedName>
        <fullName evidence="1">HTH cro/C1-type domain-containing protein</fullName>
    </recommendedName>
</protein>
<dbReference type="SMART" id="SM00530">
    <property type="entry name" value="HTH_XRE"/>
    <property type="match status" value="1"/>
</dbReference>
<dbReference type="SUPFAM" id="SSF47413">
    <property type="entry name" value="lambda repressor-like DNA-binding domains"/>
    <property type="match status" value="1"/>
</dbReference>
<evidence type="ECO:0000313" key="3">
    <source>
        <dbReference type="Proteomes" id="UP000218644"/>
    </source>
</evidence>
<dbReference type="GO" id="GO:0003677">
    <property type="term" value="F:DNA binding"/>
    <property type="evidence" value="ECO:0007669"/>
    <property type="project" value="InterPro"/>
</dbReference>
<name>A0A2A2AN64_9BURK</name>